<comment type="subcellular location">
    <subcellularLocation>
        <location evidence="1">Secreted</location>
    </subcellularLocation>
</comment>
<evidence type="ECO:0000256" key="1">
    <source>
        <dbReference type="ARBA" id="ARBA00004613"/>
    </source>
</evidence>
<evidence type="ECO:0000313" key="8">
    <source>
        <dbReference type="Proteomes" id="UP001177003"/>
    </source>
</evidence>
<dbReference type="InterPro" id="IPR036574">
    <property type="entry name" value="Scorpion_toxin-like_sf"/>
</dbReference>
<proteinExistence type="predicted"/>
<evidence type="ECO:0000256" key="2">
    <source>
        <dbReference type="ARBA" id="ARBA00022525"/>
    </source>
</evidence>
<keyword evidence="8" id="KW-1185">Reference proteome</keyword>
<feature type="chain" id="PRO_5041377606" description="Knottins-like domain-containing protein" evidence="5">
    <location>
        <begin position="18"/>
        <end position="132"/>
    </location>
</feature>
<feature type="region of interest" description="Disordered" evidence="4">
    <location>
        <begin position="85"/>
        <end position="132"/>
    </location>
</feature>
<dbReference type="AlphaFoldDB" id="A0AA35ZM23"/>
<evidence type="ECO:0000256" key="5">
    <source>
        <dbReference type="SAM" id="SignalP"/>
    </source>
</evidence>
<gene>
    <name evidence="7" type="ORF">LSALG_LOCUS33691</name>
</gene>
<dbReference type="SUPFAM" id="SSF57095">
    <property type="entry name" value="Scorpion toxin-like"/>
    <property type="match status" value="1"/>
</dbReference>
<organism evidence="7 8">
    <name type="scientific">Lactuca saligna</name>
    <name type="common">Willowleaf lettuce</name>
    <dbReference type="NCBI Taxonomy" id="75948"/>
    <lineage>
        <taxon>Eukaryota</taxon>
        <taxon>Viridiplantae</taxon>
        <taxon>Streptophyta</taxon>
        <taxon>Embryophyta</taxon>
        <taxon>Tracheophyta</taxon>
        <taxon>Spermatophyta</taxon>
        <taxon>Magnoliopsida</taxon>
        <taxon>eudicotyledons</taxon>
        <taxon>Gunneridae</taxon>
        <taxon>Pentapetalae</taxon>
        <taxon>asterids</taxon>
        <taxon>campanulids</taxon>
        <taxon>Asterales</taxon>
        <taxon>Asteraceae</taxon>
        <taxon>Cichorioideae</taxon>
        <taxon>Cichorieae</taxon>
        <taxon>Lactucinae</taxon>
        <taxon>Lactuca</taxon>
    </lineage>
</organism>
<feature type="compositionally biased region" description="Pro residues" evidence="4">
    <location>
        <begin position="92"/>
        <end position="132"/>
    </location>
</feature>
<evidence type="ECO:0000313" key="7">
    <source>
        <dbReference type="EMBL" id="CAI9294723.1"/>
    </source>
</evidence>
<keyword evidence="3" id="KW-1015">Disulfide bond</keyword>
<name>A0AA35ZM23_LACSI</name>
<evidence type="ECO:0000259" key="6">
    <source>
        <dbReference type="SMART" id="SM00505"/>
    </source>
</evidence>
<evidence type="ECO:0000256" key="3">
    <source>
        <dbReference type="ARBA" id="ARBA00023157"/>
    </source>
</evidence>
<dbReference type="Gene3D" id="3.30.30.10">
    <property type="entry name" value="Knottin, scorpion toxin-like"/>
    <property type="match status" value="1"/>
</dbReference>
<evidence type="ECO:0000256" key="4">
    <source>
        <dbReference type="SAM" id="MobiDB-lite"/>
    </source>
</evidence>
<sequence length="132" mass="13653">MAKKSLVSSVFLLLVLALNISEIATESKPPPKICEKGSKMYSGNCYSKLCDEKCKDWEKAIHGACHKRENKNTCFCYYDCDKKSPPAKDGKPPPAAGGSPPPASGGGSPPPPADGGSPPPASGGSPPPPTAK</sequence>
<feature type="domain" description="Knottins-like" evidence="6">
    <location>
        <begin position="33"/>
        <end position="80"/>
    </location>
</feature>
<keyword evidence="5" id="KW-0732">Signal</keyword>
<reference evidence="7" key="1">
    <citation type="submission" date="2023-04" db="EMBL/GenBank/DDBJ databases">
        <authorList>
            <person name="Vijverberg K."/>
            <person name="Xiong W."/>
            <person name="Schranz E."/>
        </authorList>
    </citation>
    <scope>NUCLEOTIDE SEQUENCE</scope>
</reference>
<dbReference type="GO" id="GO:0005576">
    <property type="term" value="C:extracellular region"/>
    <property type="evidence" value="ECO:0007669"/>
    <property type="project" value="UniProtKB-SubCell"/>
</dbReference>
<dbReference type="EMBL" id="OX465083">
    <property type="protein sequence ID" value="CAI9294723.1"/>
    <property type="molecule type" value="Genomic_DNA"/>
</dbReference>
<dbReference type="PANTHER" id="PTHR33147">
    <property type="entry name" value="DEFENSIN-LIKE PROTEIN 1"/>
    <property type="match status" value="1"/>
</dbReference>
<dbReference type="InterPro" id="IPR003614">
    <property type="entry name" value="Knottins"/>
</dbReference>
<accession>A0AA35ZM23</accession>
<dbReference type="Proteomes" id="UP001177003">
    <property type="component" value="Chromosome 7"/>
</dbReference>
<dbReference type="GO" id="GO:0006952">
    <property type="term" value="P:defense response"/>
    <property type="evidence" value="ECO:0007669"/>
    <property type="project" value="InterPro"/>
</dbReference>
<keyword evidence="2" id="KW-0964">Secreted</keyword>
<feature type="signal peptide" evidence="5">
    <location>
        <begin position="1"/>
        <end position="17"/>
    </location>
</feature>
<protein>
    <recommendedName>
        <fullName evidence="6">Knottins-like domain-containing protein</fullName>
    </recommendedName>
</protein>
<dbReference type="SMART" id="SM00505">
    <property type="entry name" value="Knot1"/>
    <property type="match status" value="1"/>
</dbReference>
<dbReference type="PANTHER" id="PTHR33147:SF98">
    <property type="entry name" value="GAMMA-THIONIN-RELATED"/>
    <property type="match status" value="1"/>
</dbReference>